<organism evidence="1 2">
    <name type="scientific">Gimesia algae</name>
    <dbReference type="NCBI Taxonomy" id="2527971"/>
    <lineage>
        <taxon>Bacteria</taxon>
        <taxon>Pseudomonadati</taxon>
        <taxon>Planctomycetota</taxon>
        <taxon>Planctomycetia</taxon>
        <taxon>Planctomycetales</taxon>
        <taxon>Planctomycetaceae</taxon>
        <taxon>Gimesia</taxon>
    </lineage>
</organism>
<evidence type="ECO:0000313" key="2">
    <source>
        <dbReference type="Proteomes" id="UP000316855"/>
    </source>
</evidence>
<evidence type="ECO:0000313" key="1">
    <source>
        <dbReference type="EMBL" id="QDT94295.1"/>
    </source>
</evidence>
<reference evidence="1 2" key="1">
    <citation type="submission" date="2019-02" db="EMBL/GenBank/DDBJ databases">
        <title>Deep-cultivation of Planctomycetes and their phenomic and genomic characterization uncovers novel biology.</title>
        <authorList>
            <person name="Wiegand S."/>
            <person name="Jogler M."/>
            <person name="Boedeker C."/>
            <person name="Pinto D."/>
            <person name="Vollmers J."/>
            <person name="Rivas-Marin E."/>
            <person name="Kohn T."/>
            <person name="Peeters S.H."/>
            <person name="Heuer A."/>
            <person name="Rast P."/>
            <person name="Oberbeckmann S."/>
            <person name="Bunk B."/>
            <person name="Jeske O."/>
            <person name="Meyerdierks A."/>
            <person name="Storesund J.E."/>
            <person name="Kallscheuer N."/>
            <person name="Luecker S."/>
            <person name="Lage O.M."/>
            <person name="Pohl T."/>
            <person name="Merkel B.J."/>
            <person name="Hornburger P."/>
            <person name="Mueller R.-W."/>
            <person name="Bruemmer F."/>
            <person name="Labrenz M."/>
            <person name="Spormann A.M."/>
            <person name="Op den Camp H."/>
            <person name="Overmann J."/>
            <person name="Amann R."/>
            <person name="Jetten M.S.M."/>
            <person name="Mascher T."/>
            <person name="Medema M.H."/>
            <person name="Devos D.P."/>
            <person name="Kaster A.-K."/>
            <person name="Ovreas L."/>
            <person name="Rohde M."/>
            <person name="Galperin M.Y."/>
            <person name="Jogler C."/>
        </authorList>
    </citation>
    <scope>NUCLEOTIDE SEQUENCE [LARGE SCALE GENOMIC DNA]</scope>
    <source>
        <strain evidence="1 2">Pan161</strain>
    </source>
</reference>
<keyword evidence="2" id="KW-1185">Reference proteome</keyword>
<protein>
    <submittedName>
        <fullName evidence="1">Uncharacterized protein</fullName>
    </submittedName>
</protein>
<proteinExistence type="predicted"/>
<dbReference type="RefSeq" id="WP_145232210.1">
    <property type="nucleotide sequence ID" value="NZ_CP036343.1"/>
</dbReference>
<gene>
    <name evidence="1" type="ORF">Pan161_59900</name>
</gene>
<dbReference type="EMBL" id="CP036343">
    <property type="protein sequence ID" value="QDT94295.1"/>
    <property type="molecule type" value="Genomic_DNA"/>
</dbReference>
<name>A0A517VMU3_9PLAN</name>
<accession>A0A517VMU3</accession>
<sequence length="97" mass="10950">MGVKECQREHVSHGDVLLDQWDQAAIRAVLDAAVPLPSCSAKFISAVQRCPELEEQFYSLDEVCESLKRLHATMTKLQILGLVDPKKGLTKKELEEW</sequence>
<dbReference type="Proteomes" id="UP000316855">
    <property type="component" value="Chromosome"/>
</dbReference>
<dbReference type="KEGG" id="gax:Pan161_59900"/>
<dbReference type="AlphaFoldDB" id="A0A517VMU3"/>